<dbReference type="PANTHER" id="PTHR37822">
    <property type="entry name" value="SPORE PHOTOPRODUCT LYASE-RELATED"/>
    <property type="match status" value="1"/>
</dbReference>
<evidence type="ECO:0000313" key="1">
    <source>
        <dbReference type="EMBL" id="VAW81637.1"/>
    </source>
</evidence>
<name>A0A3B0Z280_9ZZZZ</name>
<dbReference type="AlphaFoldDB" id="A0A3B0Z280"/>
<proteinExistence type="predicted"/>
<dbReference type="GO" id="GO:0051539">
    <property type="term" value="F:4 iron, 4 sulfur cluster binding"/>
    <property type="evidence" value="ECO:0007669"/>
    <property type="project" value="TreeGrafter"/>
</dbReference>
<protein>
    <submittedName>
        <fullName evidence="1">Spore photoproduct lyase</fullName>
        <ecNumber evidence="1">4.1.99.14</ecNumber>
    </submittedName>
</protein>
<dbReference type="GO" id="GO:0003913">
    <property type="term" value="F:DNA photolyase activity"/>
    <property type="evidence" value="ECO:0007669"/>
    <property type="project" value="TreeGrafter"/>
</dbReference>
<dbReference type="GO" id="GO:1904047">
    <property type="term" value="F:S-adenosyl-L-methionine binding"/>
    <property type="evidence" value="ECO:0007669"/>
    <property type="project" value="TreeGrafter"/>
</dbReference>
<keyword evidence="1" id="KW-0456">Lyase</keyword>
<dbReference type="EC" id="4.1.99.14" evidence="1"/>
<sequence length="332" mass="38613">MISAIYIERELRQQSRVKELLLRFPNVPHIECEHYSELFNRNHQNFRLQKKMPALILAKKDNKYVLPTPVGYGVGAQHNYYFSHMLNCMYDCRYCFLQGLYNSANYVLFINYESFEQDMERIVATHQGESVGLFSGYDCDSLALEPVSQFVDYFLGFFAKHPQAILELRTKSTQVRTLLDREPLSNCIVAFSFTAEPISNALEHKVPKVQKRLDALGRVQQAGWPIGLRFDPVIYTDTYQQDFTQLCKQVFAVVDVQKLHSVSLGAFRLPQQFMTKIVNLYPDEKLFAGQFEKQGTMMSYPKDLEQEMIAYCESVLFNYINADQYFYCDPVS</sequence>
<dbReference type="InterPro" id="IPR049539">
    <property type="entry name" value="SPL"/>
</dbReference>
<dbReference type="PANTHER" id="PTHR37822:SF2">
    <property type="entry name" value="SPORE PHOTOPRODUCT LYASE"/>
    <property type="match status" value="1"/>
</dbReference>
<dbReference type="Gene3D" id="3.80.30.30">
    <property type="match status" value="1"/>
</dbReference>
<organism evidence="1">
    <name type="scientific">hydrothermal vent metagenome</name>
    <dbReference type="NCBI Taxonomy" id="652676"/>
    <lineage>
        <taxon>unclassified sequences</taxon>
        <taxon>metagenomes</taxon>
        <taxon>ecological metagenomes</taxon>
    </lineage>
</organism>
<dbReference type="Pfam" id="PF20903">
    <property type="entry name" value="SPL"/>
    <property type="match status" value="1"/>
</dbReference>
<dbReference type="GO" id="GO:0042601">
    <property type="term" value="C:endospore-forming forespore"/>
    <property type="evidence" value="ECO:0007669"/>
    <property type="project" value="TreeGrafter"/>
</dbReference>
<dbReference type="EMBL" id="UOFL01000222">
    <property type="protein sequence ID" value="VAW81637.1"/>
    <property type="molecule type" value="Genomic_DNA"/>
</dbReference>
<accession>A0A3B0Z280</accession>
<dbReference type="Gene3D" id="3.40.50.12110">
    <property type="match status" value="1"/>
</dbReference>
<reference evidence="1" key="1">
    <citation type="submission" date="2018-06" db="EMBL/GenBank/DDBJ databases">
        <authorList>
            <person name="Zhirakovskaya E."/>
        </authorList>
    </citation>
    <scope>NUCLEOTIDE SEQUENCE</scope>
</reference>
<gene>
    <name evidence="1" type="ORF">MNBD_GAMMA12-711</name>
</gene>